<dbReference type="AlphaFoldDB" id="A0A165G9K7"/>
<feature type="region of interest" description="Disordered" evidence="1">
    <location>
        <begin position="102"/>
        <end position="124"/>
    </location>
</feature>
<evidence type="ECO:0000313" key="4">
    <source>
        <dbReference type="Proteomes" id="UP000076842"/>
    </source>
</evidence>
<evidence type="ECO:0000313" key="3">
    <source>
        <dbReference type="EMBL" id="KZT57778.1"/>
    </source>
</evidence>
<dbReference type="EMBL" id="KV423959">
    <property type="protein sequence ID" value="KZT57778.1"/>
    <property type="molecule type" value="Genomic_DNA"/>
</dbReference>
<dbReference type="STRING" id="1353952.A0A165G9K7"/>
<evidence type="ECO:0000259" key="2">
    <source>
        <dbReference type="PROSITE" id="PS50006"/>
    </source>
</evidence>
<reference evidence="3 4" key="1">
    <citation type="journal article" date="2016" name="Mol. Biol. Evol.">
        <title>Comparative Genomics of Early-Diverging Mushroom-Forming Fungi Provides Insights into the Origins of Lignocellulose Decay Capabilities.</title>
        <authorList>
            <person name="Nagy L.G."/>
            <person name="Riley R."/>
            <person name="Tritt A."/>
            <person name="Adam C."/>
            <person name="Daum C."/>
            <person name="Floudas D."/>
            <person name="Sun H."/>
            <person name="Yadav J.S."/>
            <person name="Pangilinan J."/>
            <person name="Larsson K.H."/>
            <person name="Matsuura K."/>
            <person name="Barry K."/>
            <person name="Labutti K."/>
            <person name="Kuo R."/>
            <person name="Ohm R.A."/>
            <person name="Bhattacharya S.S."/>
            <person name="Shirouzu T."/>
            <person name="Yoshinaga Y."/>
            <person name="Martin F.M."/>
            <person name="Grigoriev I.V."/>
            <person name="Hibbett D.S."/>
        </authorList>
    </citation>
    <scope>NUCLEOTIDE SEQUENCE [LARGE SCALE GENOMIC DNA]</scope>
    <source>
        <strain evidence="3 4">HHB12733</strain>
    </source>
</reference>
<feature type="region of interest" description="Disordered" evidence="1">
    <location>
        <begin position="264"/>
        <end position="435"/>
    </location>
</feature>
<feature type="compositionally biased region" description="Low complexity" evidence="1">
    <location>
        <begin position="300"/>
        <end position="315"/>
    </location>
</feature>
<dbReference type="InParanoid" id="A0A165G9K7"/>
<sequence length="562" mass="60764">MLSPRASSPDQSSDLPSKHALARAVLQEIQANTIPSASDDITSAHPQPKILHRNPTRAAGEAMDHGRELLITPPPSSPYIDLRIPLQHVGSVHIMATSKPKTLSPAMATPPPSSSPCNHSHHARTPSVSTSVALLPDDLVIEAGHPVVIGRMAKPLDASKTGPHLTQPGTVLFYTLPLKELEVSRLHIIVERVPHGVRLKAIGKNGLRVGNHFVGEGQEIVLPEQKGLVNLDLWVKTIKLQCASPHGASPAPSPIQLKSEEPEMKEFRKEFNVPPTASTAVFSDITIPITPTEDRRETTSLPPSSPASSPLSSLPSDDEMSPPRGVKRKAGSLPPSSPAKRIIQDEDEDEDDDDEDEDMDADGEEQEDEEDEEDAKLEDDDEEDLLGESRLAHEASPTPSAYSDGRRPTSLNQNGKRASASPQSPTLKRPRTAQAEAELRTAVLPHLVTALALSVTTTTPLSHLLPEVLEQSALASYDREDIIRICRDLLEDGVKGTFGKVVRRGKVRSSQYRIRSSTNHVIRMHLADRWRTSISTMPIRTQTASAVGTSAVSVAGACAVPK</sequence>
<proteinExistence type="predicted"/>
<gene>
    <name evidence="3" type="ORF">CALCODRAFT_270988</name>
</gene>
<dbReference type="PROSITE" id="PS50006">
    <property type="entry name" value="FHA_DOMAIN"/>
    <property type="match status" value="1"/>
</dbReference>
<feature type="domain" description="FHA" evidence="2">
    <location>
        <begin position="147"/>
        <end position="214"/>
    </location>
</feature>
<name>A0A165G9K7_9BASI</name>
<dbReference type="InterPro" id="IPR000253">
    <property type="entry name" value="FHA_dom"/>
</dbReference>
<protein>
    <recommendedName>
        <fullName evidence="2">FHA domain-containing protein</fullName>
    </recommendedName>
</protein>
<feature type="compositionally biased region" description="Acidic residues" evidence="1">
    <location>
        <begin position="345"/>
        <end position="386"/>
    </location>
</feature>
<accession>A0A165G9K7</accession>
<feature type="compositionally biased region" description="Polar residues" evidence="1">
    <location>
        <begin position="409"/>
        <end position="426"/>
    </location>
</feature>
<keyword evidence="4" id="KW-1185">Reference proteome</keyword>
<evidence type="ECO:0000256" key="1">
    <source>
        <dbReference type="SAM" id="MobiDB-lite"/>
    </source>
</evidence>
<organism evidence="3 4">
    <name type="scientific">Calocera cornea HHB12733</name>
    <dbReference type="NCBI Taxonomy" id="1353952"/>
    <lineage>
        <taxon>Eukaryota</taxon>
        <taxon>Fungi</taxon>
        <taxon>Dikarya</taxon>
        <taxon>Basidiomycota</taxon>
        <taxon>Agaricomycotina</taxon>
        <taxon>Dacrymycetes</taxon>
        <taxon>Dacrymycetales</taxon>
        <taxon>Dacrymycetaceae</taxon>
        <taxon>Calocera</taxon>
    </lineage>
</organism>
<dbReference type="Proteomes" id="UP000076842">
    <property type="component" value="Unassembled WGS sequence"/>
</dbReference>